<accession>A0A540L6K1</accession>
<sequence>METILHMQRCPRYTKRLKRQTRKSPKLTDLQIFSVQPRGNNLELPVQWSLKAK</sequence>
<protein>
    <submittedName>
        <fullName evidence="1">Uncharacterized protein</fullName>
    </submittedName>
</protein>
<evidence type="ECO:0000313" key="1">
    <source>
        <dbReference type="EMBL" id="TQD82097.1"/>
    </source>
</evidence>
<reference evidence="1 2" key="1">
    <citation type="journal article" date="2019" name="G3 (Bethesda)">
        <title>Sequencing of a Wild Apple (Malus baccata) Genome Unravels the Differences Between Cultivated and Wild Apple Species Regarding Disease Resistance and Cold Tolerance.</title>
        <authorList>
            <person name="Chen X."/>
        </authorList>
    </citation>
    <scope>NUCLEOTIDE SEQUENCE [LARGE SCALE GENOMIC DNA]</scope>
    <source>
        <strain evidence="2">cv. Shandingzi</strain>
        <tissue evidence="1">Leaves</tissue>
    </source>
</reference>
<dbReference type="EMBL" id="VIEB01000737">
    <property type="protein sequence ID" value="TQD82097.1"/>
    <property type="molecule type" value="Genomic_DNA"/>
</dbReference>
<evidence type="ECO:0000313" key="2">
    <source>
        <dbReference type="Proteomes" id="UP000315295"/>
    </source>
</evidence>
<organism evidence="1 2">
    <name type="scientific">Malus baccata</name>
    <name type="common">Siberian crab apple</name>
    <name type="synonym">Pyrus baccata</name>
    <dbReference type="NCBI Taxonomy" id="106549"/>
    <lineage>
        <taxon>Eukaryota</taxon>
        <taxon>Viridiplantae</taxon>
        <taxon>Streptophyta</taxon>
        <taxon>Embryophyta</taxon>
        <taxon>Tracheophyta</taxon>
        <taxon>Spermatophyta</taxon>
        <taxon>Magnoliopsida</taxon>
        <taxon>eudicotyledons</taxon>
        <taxon>Gunneridae</taxon>
        <taxon>Pentapetalae</taxon>
        <taxon>rosids</taxon>
        <taxon>fabids</taxon>
        <taxon>Rosales</taxon>
        <taxon>Rosaceae</taxon>
        <taxon>Amygdaloideae</taxon>
        <taxon>Maleae</taxon>
        <taxon>Malus</taxon>
    </lineage>
</organism>
<gene>
    <name evidence="1" type="ORF">C1H46_032335</name>
</gene>
<proteinExistence type="predicted"/>
<keyword evidence="2" id="KW-1185">Reference proteome</keyword>
<name>A0A540L6K1_MALBA</name>
<dbReference type="AlphaFoldDB" id="A0A540L6K1"/>
<dbReference type="Proteomes" id="UP000315295">
    <property type="component" value="Unassembled WGS sequence"/>
</dbReference>
<comment type="caution">
    <text evidence="1">The sequence shown here is derived from an EMBL/GenBank/DDBJ whole genome shotgun (WGS) entry which is preliminary data.</text>
</comment>